<dbReference type="Pfam" id="PF17919">
    <property type="entry name" value="RT_RNaseH_2"/>
    <property type="match status" value="1"/>
</dbReference>
<feature type="region of interest" description="Disordered" evidence="1">
    <location>
        <begin position="90"/>
        <end position="148"/>
    </location>
</feature>
<gene>
    <name evidence="3" type="ORF">FSB_LOCUS48296</name>
</gene>
<dbReference type="InterPro" id="IPR043502">
    <property type="entry name" value="DNA/RNA_pol_sf"/>
</dbReference>
<dbReference type="SUPFAM" id="SSF56672">
    <property type="entry name" value="DNA/RNA polymerases"/>
    <property type="match status" value="1"/>
</dbReference>
<accession>A0A2N9I8G8</accession>
<evidence type="ECO:0000259" key="2">
    <source>
        <dbReference type="Pfam" id="PF17919"/>
    </source>
</evidence>
<reference evidence="3" key="1">
    <citation type="submission" date="2018-02" db="EMBL/GenBank/DDBJ databases">
        <authorList>
            <person name="Cohen D.B."/>
            <person name="Kent A.D."/>
        </authorList>
    </citation>
    <scope>NUCLEOTIDE SEQUENCE</scope>
</reference>
<dbReference type="AlphaFoldDB" id="A0A2N9I8G8"/>
<organism evidence="3">
    <name type="scientific">Fagus sylvatica</name>
    <name type="common">Beechnut</name>
    <dbReference type="NCBI Taxonomy" id="28930"/>
    <lineage>
        <taxon>Eukaryota</taxon>
        <taxon>Viridiplantae</taxon>
        <taxon>Streptophyta</taxon>
        <taxon>Embryophyta</taxon>
        <taxon>Tracheophyta</taxon>
        <taxon>Spermatophyta</taxon>
        <taxon>Magnoliopsida</taxon>
        <taxon>eudicotyledons</taxon>
        <taxon>Gunneridae</taxon>
        <taxon>Pentapetalae</taxon>
        <taxon>rosids</taxon>
        <taxon>fabids</taxon>
        <taxon>Fagales</taxon>
        <taxon>Fagaceae</taxon>
        <taxon>Fagus</taxon>
    </lineage>
</organism>
<feature type="domain" description="Reverse transcriptase/retrotransposon-derived protein RNase H-like" evidence="2">
    <location>
        <begin position="333"/>
        <end position="377"/>
    </location>
</feature>
<proteinExistence type="predicted"/>
<dbReference type="Gene3D" id="3.30.70.270">
    <property type="match status" value="1"/>
</dbReference>
<evidence type="ECO:0000313" key="3">
    <source>
        <dbReference type="EMBL" id="SPD20414.1"/>
    </source>
</evidence>
<evidence type="ECO:0000256" key="1">
    <source>
        <dbReference type="SAM" id="MobiDB-lite"/>
    </source>
</evidence>
<dbReference type="InterPro" id="IPR041577">
    <property type="entry name" value="RT_RNaseH_2"/>
</dbReference>
<name>A0A2N9I8G8_FAGSY</name>
<protein>
    <recommendedName>
        <fullName evidence="2">Reverse transcriptase/retrotransposon-derived protein RNase H-like domain-containing protein</fullName>
    </recommendedName>
</protein>
<feature type="compositionally biased region" description="Basic and acidic residues" evidence="1">
    <location>
        <begin position="112"/>
        <end position="138"/>
    </location>
</feature>
<sequence length="392" mass="45556">MFRPLHWVKGCGSHSDEALIRPLQGCSNPPTYKEALVKPPPVNMSQQLETDDCLCERCGHIMARVFAMAANKTDQAKQQIQNQFETHNRRFEQNRIPRSRFAQNPNGPQGPYRREPSEPQGPYRREPNRPQEPYRKEPNGPQGPYRMTWNVRKQCQSKKIRIFMLVVRKEEHTQAENMQEDDQDQETNTNTVDCNIVYVLPREFMSLERLELEENEDREETRDEIQKAQGTTPVLLVTENERFEAELPGLNRKLVEHRLPIKAGFEPYQQAPRRMAPYIILKVKEEIERNLNNATPKDEYPMPMADLLVDGVAGKTKAFSPLLKLKSNEEFVWGQEQQQAFEAIKEYLATPPVLTPPKQGKPLKLYILATQESIGIYWPKTTVKAKKKLYFI</sequence>
<dbReference type="EMBL" id="OIVN01005002">
    <property type="protein sequence ID" value="SPD20414.1"/>
    <property type="molecule type" value="Genomic_DNA"/>
</dbReference>
<dbReference type="InterPro" id="IPR043128">
    <property type="entry name" value="Rev_trsase/Diguanyl_cyclase"/>
</dbReference>